<organism evidence="2 3">
    <name type="scientific">Gluconobacter frateurii NRIC 0228</name>
    <dbReference type="NCBI Taxonomy" id="1307946"/>
    <lineage>
        <taxon>Bacteria</taxon>
        <taxon>Pseudomonadati</taxon>
        <taxon>Pseudomonadota</taxon>
        <taxon>Alphaproteobacteria</taxon>
        <taxon>Acetobacterales</taxon>
        <taxon>Acetobacteraceae</taxon>
        <taxon>Gluconobacter</taxon>
    </lineage>
</organism>
<accession>A0ABQ0Q9K1</accession>
<evidence type="ECO:0000313" key="2">
    <source>
        <dbReference type="EMBL" id="GBR10016.1"/>
    </source>
</evidence>
<protein>
    <submittedName>
        <fullName evidence="2">Uncharacterized protein</fullName>
    </submittedName>
</protein>
<sequence length="80" mass="8716">MGDNIGSAGTVMMMYTAVRNSKNVIQQLGGQDLLRRTLGLYLTVVHDYNPISTGSSPVQIMQDKKNTAPSPRMCSSNLKN</sequence>
<proteinExistence type="predicted"/>
<dbReference type="Proteomes" id="UP001061070">
    <property type="component" value="Unassembled WGS sequence"/>
</dbReference>
<feature type="compositionally biased region" description="Polar residues" evidence="1">
    <location>
        <begin position="67"/>
        <end position="80"/>
    </location>
</feature>
<evidence type="ECO:0000256" key="1">
    <source>
        <dbReference type="SAM" id="MobiDB-lite"/>
    </source>
</evidence>
<dbReference type="EMBL" id="BAQW01000004">
    <property type="protein sequence ID" value="GBR10016.1"/>
    <property type="molecule type" value="Genomic_DNA"/>
</dbReference>
<reference evidence="2" key="1">
    <citation type="submission" date="2013-04" db="EMBL/GenBank/DDBJ databases">
        <title>The genome sequencing project of 58 acetic acid bacteria.</title>
        <authorList>
            <person name="Okamoto-Kainuma A."/>
            <person name="Ishikawa M."/>
            <person name="Umino S."/>
            <person name="Koizumi Y."/>
            <person name="Shiwa Y."/>
            <person name="Yoshikawa H."/>
            <person name="Matsutani M."/>
            <person name="Matsushita K."/>
        </authorList>
    </citation>
    <scope>NUCLEOTIDE SEQUENCE</scope>
    <source>
        <strain evidence="2">NRIC 0228</strain>
    </source>
</reference>
<gene>
    <name evidence="2" type="ORF">AA0228_0889</name>
</gene>
<feature type="region of interest" description="Disordered" evidence="1">
    <location>
        <begin position="56"/>
        <end position="80"/>
    </location>
</feature>
<name>A0ABQ0Q9K1_9PROT</name>
<evidence type="ECO:0000313" key="3">
    <source>
        <dbReference type="Proteomes" id="UP001061070"/>
    </source>
</evidence>
<keyword evidence="3" id="KW-1185">Reference proteome</keyword>
<comment type="caution">
    <text evidence="2">The sequence shown here is derived from an EMBL/GenBank/DDBJ whole genome shotgun (WGS) entry which is preliminary data.</text>
</comment>